<dbReference type="InterPro" id="IPR000150">
    <property type="entry name" value="Cof"/>
</dbReference>
<dbReference type="PANTHER" id="PTHR10000">
    <property type="entry name" value="PHOSPHOSERINE PHOSPHATASE"/>
    <property type="match status" value="1"/>
</dbReference>
<protein>
    <recommendedName>
        <fullName evidence="3">HAD family phosphatase</fullName>
    </recommendedName>
</protein>
<dbReference type="EMBL" id="FXTU01000004">
    <property type="protein sequence ID" value="SMP23809.1"/>
    <property type="molecule type" value="Genomic_DNA"/>
</dbReference>
<reference evidence="1" key="1">
    <citation type="submission" date="2017-05" db="EMBL/GenBank/DDBJ databases">
        <authorList>
            <person name="Varghese N."/>
            <person name="Submissions S."/>
        </authorList>
    </citation>
    <scope>NUCLEOTIDE SEQUENCE</scope>
    <source>
        <strain evidence="1">DSM 45262</strain>
    </source>
</reference>
<dbReference type="SFLD" id="SFLDS00003">
    <property type="entry name" value="Haloacid_Dehalogenase"/>
    <property type="match status" value="1"/>
</dbReference>
<sequence length="290" mass="32169">MDGMVKLIAIDMDGTLLDHEGRVSEANRQAIAAAQAKGVVVAIATGRSYHGARRVLDEIEFMGPLIYLNGACTQLPDGELVEEIFMPPGKVDELAHLLKDGGTYYEFYTRDGIYRNRDGIEIIKAEMDKLEHVDTSLHQWLESFTERRRNRIEDRVKGRYAEDILADPSIGIYKAVALSSDLPKLKRVRQRAEAVSGVAVSASSVYNFEVNDQKAQKGIAVQKLAERYGVPMQEVMVIGDNQNDRSMMKVAGVPVAMGNAEDEVKQICRFVTKTNTENGVAHAIHKFVGD</sequence>
<evidence type="ECO:0000313" key="1">
    <source>
        <dbReference type="EMBL" id="SMP23809.1"/>
    </source>
</evidence>
<name>A0AA46AG65_9BACL</name>
<dbReference type="AlphaFoldDB" id="A0AA46AG65"/>
<dbReference type="GO" id="GO:0016791">
    <property type="term" value="F:phosphatase activity"/>
    <property type="evidence" value="ECO:0007669"/>
    <property type="project" value="TreeGrafter"/>
</dbReference>
<dbReference type="Gene3D" id="3.40.50.1000">
    <property type="entry name" value="HAD superfamily/HAD-like"/>
    <property type="match status" value="1"/>
</dbReference>
<keyword evidence="2" id="KW-1185">Reference proteome</keyword>
<dbReference type="SUPFAM" id="SSF56784">
    <property type="entry name" value="HAD-like"/>
    <property type="match status" value="1"/>
</dbReference>
<dbReference type="Proteomes" id="UP001157946">
    <property type="component" value="Unassembled WGS sequence"/>
</dbReference>
<dbReference type="SFLD" id="SFLDG01140">
    <property type="entry name" value="C2.B:_Phosphomannomutase_and_P"/>
    <property type="match status" value="1"/>
</dbReference>
<dbReference type="PROSITE" id="PS01229">
    <property type="entry name" value="COF_2"/>
    <property type="match status" value="1"/>
</dbReference>
<evidence type="ECO:0000313" key="2">
    <source>
        <dbReference type="Proteomes" id="UP001157946"/>
    </source>
</evidence>
<dbReference type="Pfam" id="PF08282">
    <property type="entry name" value="Hydrolase_3"/>
    <property type="match status" value="1"/>
</dbReference>
<dbReference type="InterPro" id="IPR023214">
    <property type="entry name" value="HAD_sf"/>
</dbReference>
<dbReference type="InterPro" id="IPR036412">
    <property type="entry name" value="HAD-like_sf"/>
</dbReference>
<dbReference type="Gene3D" id="3.30.1240.10">
    <property type="match status" value="1"/>
</dbReference>
<dbReference type="GO" id="GO:0005829">
    <property type="term" value="C:cytosol"/>
    <property type="evidence" value="ECO:0007669"/>
    <property type="project" value="TreeGrafter"/>
</dbReference>
<organism evidence="1 2">
    <name type="scientific">Laceyella tengchongensis</name>
    <dbReference type="NCBI Taxonomy" id="574699"/>
    <lineage>
        <taxon>Bacteria</taxon>
        <taxon>Bacillati</taxon>
        <taxon>Bacillota</taxon>
        <taxon>Bacilli</taxon>
        <taxon>Bacillales</taxon>
        <taxon>Thermoactinomycetaceae</taxon>
        <taxon>Laceyella</taxon>
    </lineage>
</organism>
<dbReference type="CDD" id="cd07516">
    <property type="entry name" value="HAD_Pase"/>
    <property type="match status" value="1"/>
</dbReference>
<gene>
    <name evidence="1" type="ORF">SAMN06265361_104258</name>
</gene>
<dbReference type="NCBIfam" id="TIGR01484">
    <property type="entry name" value="HAD-SF-IIB"/>
    <property type="match status" value="2"/>
</dbReference>
<evidence type="ECO:0008006" key="3">
    <source>
        <dbReference type="Google" id="ProtNLM"/>
    </source>
</evidence>
<proteinExistence type="predicted"/>
<dbReference type="SFLD" id="SFLDG01144">
    <property type="entry name" value="C2.B.4:_PGP_Like"/>
    <property type="match status" value="1"/>
</dbReference>
<accession>A0AA46AG65</accession>
<dbReference type="GO" id="GO:0000287">
    <property type="term" value="F:magnesium ion binding"/>
    <property type="evidence" value="ECO:0007669"/>
    <property type="project" value="TreeGrafter"/>
</dbReference>
<dbReference type="PANTHER" id="PTHR10000:SF55">
    <property type="entry name" value="5-AMINO-6-(5-PHOSPHO-D-RIBITYLAMINO)URACIL PHOSPHATASE YCSE"/>
    <property type="match status" value="1"/>
</dbReference>
<comment type="caution">
    <text evidence="1">The sequence shown here is derived from an EMBL/GenBank/DDBJ whole genome shotgun (WGS) entry which is preliminary data.</text>
</comment>
<dbReference type="NCBIfam" id="TIGR00099">
    <property type="entry name" value="Cof-subfamily"/>
    <property type="match status" value="1"/>
</dbReference>
<dbReference type="InterPro" id="IPR006379">
    <property type="entry name" value="HAD-SF_hydro_IIB"/>
</dbReference>